<feature type="signal peptide" evidence="5">
    <location>
        <begin position="1"/>
        <end position="19"/>
    </location>
</feature>
<dbReference type="InterPro" id="IPR051692">
    <property type="entry name" value="OMP-like"/>
</dbReference>
<dbReference type="SUPFAM" id="SSF56925">
    <property type="entry name" value="OMPA-like"/>
    <property type="match status" value="1"/>
</dbReference>
<gene>
    <name evidence="7" type="ORF">HNP52_001710</name>
</gene>
<protein>
    <submittedName>
        <fullName evidence="7">Outer membrane immunogenic protein</fullName>
    </submittedName>
</protein>
<reference evidence="7 8" key="1">
    <citation type="submission" date="2020-08" db="EMBL/GenBank/DDBJ databases">
        <title>Functional genomics of gut bacteria from endangered species of beetles.</title>
        <authorList>
            <person name="Carlos-Shanley C."/>
        </authorList>
    </citation>
    <scope>NUCLEOTIDE SEQUENCE [LARGE SCALE GENOMIC DNA]</scope>
    <source>
        <strain evidence="7 8">S00224</strain>
    </source>
</reference>
<comment type="subcellular location">
    <subcellularLocation>
        <location evidence="1">Membrane</location>
    </subcellularLocation>
</comment>
<evidence type="ECO:0000256" key="2">
    <source>
        <dbReference type="ARBA" id="ARBA00022729"/>
    </source>
</evidence>
<dbReference type="InterPro" id="IPR027385">
    <property type="entry name" value="Beta-barrel_OMP"/>
</dbReference>
<dbReference type="PANTHER" id="PTHR34001">
    <property type="entry name" value="BLL7405 PROTEIN"/>
    <property type="match status" value="1"/>
</dbReference>
<feature type="domain" description="Outer membrane protein beta-barrel" evidence="6">
    <location>
        <begin position="8"/>
        <end position="211"/>
    </location>
</feature>
<dbReference type="Gene3D" id="2.40.160.20">
    <property type="match status" value="1"/>
</dbReference>
<accession>A0A7W7K0X2</accession>
<evidence type="ECO:0000313" key="7">
    <source>
        <dbReference type="EMBL" id="MBB4838641.1"/>
    </source>
</evidence>
<dbReference type="Pfam" id="PF13505">
    <property type="entry name" value="OMP_b-brl"/>
    <property type="match status" value="1"/>
</dbReference>
<name>A0A7W7K0X2_9SPHN</name>
<evidence type="ECO:0000256" key="1">
    <source>
        <dbReference type="ARBA" id="ARBA00004370"/>
    </source>
</evidence>
<keyword evidence="3" id="KW-0472">Membrane</keyword>
<dbReference type="InterPro" id="IPR011250">
    <property type="entry name" value="OMP/PagP_B-barrel"/>
</dbReference>
<dbReference type="GO" id="GO:0016020">
    <property type="term" value="C:membrane"/>
    <property type="evidence" value="ECO:0007669"/>
    <property type="project" value="UniProtKB-SubCell"/>
</dbReference>
<sequence length="211" mass="22390">MRKSLLLTALALTAFGASAAAAQDSAEPRDTGRNPFTGPRIEATIGYDQTNEEDLGMDSRGARVGGAIGYDFAIGKTLTLGVEAGIGWGVAAGKERMGYSFPNGHIYEFQLSAGRDIDASVRLGARIGKGTLVYGKAGWADAVYRYIVYSPIPATGHGSTDNGFRLGAGVEQMLGKHIYAKAEYRYSRYDPLGDASGTSRHQLLTGLGVRF</sequence>
<comment type="similarity">
    <text evidence="4">Belongs to the Omp25/RopB family.</text>
</comment>
<dbReference type="PANTHER" id="PTHR34001:SF3">
    <property type="entry name" value="BLL7405 PROTEIN"/>
    <property type="match status" value="1"/>
</dbReference>
<proteinExistence type="inferred from homology"/>
<evidence type="ECO:0000256" key="3">
    <source>
        <dbReference type="ARBA" id="ARBA00023136"/>
    </source>
</evidence>
<evidence type="ECO:0000256" key="4">
    <source>
        <dbReference type="ARBA" id="ARBA00038306"/>
    </source>
</evidence>
<dbReference type="EMBL" id="JACHLN010000002">
    <property type="protein sequence ID" value="MBB4838641.1"/>
    <property type="molecule type" value="Genomic_DNA"/>
</dbReference>
<comment type="caution">
    <text evidence="7">The sequence shown here is derived from an EMBL/GenBank/DDBJ whole genome shotgun (WGS) entry which is preliminary data.</text>
</comment>
<feature type="chain" id="PRO_5030718651" evidence="5">
    <location>
        <begin position="20"/>
        <end position="211"/>
    </location>
</feature>
<organism evidence="7 8">
    <name type="scientific">Sphingomonas kyeonggiensis</name>
    <dbReference type="NCBI Taxonomy" id="1268553"/>
    <lineage>
        <taxon>Bacteria</taxon>
        <taxon>Pseudomonadati</taxon>
        <taxon>Pseudomonadota</taxon>
        <taxon>Alphaproteobacteria</taxon>
        <taxon>Sphingomonadales</taxon>
        <taxon>Sphingomonadaceae</taxon>
        <taxon>Sphingomonas</taxon>
    </lineage>
</organism>
<dbReference type="Proteomes" id="UP000575241">
    <property type="component" value="Unassembled WGS sequence"/>
</dbReference>
<evidence type="ECO:0000259" key="6">
    <source>
        <dbReference type="Pfam" id="PF13505"/>
    </source>
</evidence>
<evidence type="ECO:0000313" key="8">
    <source>
        <dbReference type="Proteomes" id="UP000575241"/>
    </source>
</evidence>
<keyword evidence="8" id="KW-1185">Reference proteome</keyword>
<dbReference type="AlphaFoldDB" id="A0A7W7K0X2"/>
<keyword evidence="2 5" id="KW-0732">Signal</keyword>
<evidence type="ECO:0000256" key="5">
    <source>
        <dbReference type="SAM" id="SignalP"/>
    </source>
</evidence>
<dbReference type="RefSeq" id="WP_184165480.1">
    <property type="nucleotide sequence ID" value="NZ_JACHLN010000002.1"/>
</dbReference>